<evidence type="ECO:0000256" key="6">
    <source>
        <dbReference type="ARBA" id="ARBA00022723"/>
    </source>
</evidence>
<dbReference type="CDD" id="cd11075">
    <property type="entry name" value="CYP77_89"/>
    <property type="match status" value="1"/>
</dbReference>
<comment type="similarity">
    <text evidence="3 13">Belongs to the cytochrome P450 family.</text>
</comment>
<dbReference type="EMBL" id="JAYWIO010000008">
    <property type="protein sequence ID" value="KAK7243178.1"/>
    <property type="molecule type" value="Genomic_DNA"/>
</dbReference>
<keyword evidence="16" id="KW-1185">Reference proteome</keyword>
<reference evidence="15 16" key="1">
    <citation type="submission" date="2024-01" db="EMBL/GenBank/DDBJ databases">
        <title>The genomes of 5 underutilized Papilionoideae crops provide insights into root nodulation and disease resistanc.</title>
        <authorList>
            <person name="Yuan L."/>
        </authorList>
    </citation>
    <scope>NUCLEOTIDE SEQUENCE [LARGE SCALE GENOMIC DNA]</scope>
    <source>
        <strain evidence="15">ZHUSHIDOU_FW_LH</strain>
        <tissue evidence="15">Leaf</tissue>
    </source>
</reference>
<keyword evidence="11" id="KW-0472">Membrane</keyword>
<keyword evidence="4 12" id="KW-0349">Heme</keyword>
<keyword evidence="5" id="KW-0812">Transmembrane</keyword>
<proteinExistence type="inferred from homology"/>
<evidence type="ECO:0000256" key="12">
    <source>
        <dbReference type="PIRSR" id="PIRSR602401-1"/>
    </source>
</evidence>
<feature type="chain" id="PRO_5043008522" description="Cytochrome P450" evidence="14">
    <location>
        <begin position="21"/>
        <end position="521"/>
    </location>
</feature>
<evidence type="ECO:0000256" key="7">
    <source>
        <dbReference type="ARBA" id="ARBA00022989"/>
    </source>
</evidence>
<sequence>MMEAWFIILVSLCLIFLIRALLSLLQPSTSSTKINNPIPPGPPHIPIITPITWITKSFSQIEPILKTLHAKYGPIVTLRIGSRPAIFIADRHLAHQALIQNGSIFSDRPKSLPTNKIISSDQHNISSAYYGSTWRVLRRNLAAEMLHPSRINSFSQTRKWVLEVLLNRLLSDSKSTDSVKVINHLQYAMFSLLVFMCFGQRVNDEKIKDIERVQRSLLLAFNRFNILNFWPMITKILFRKRWEQLLKLRSDQEEVLFPLIRARKEAKESGLCNDNNNPPAYVDTLLDLKLPDERHRNLDEGEIITLCSEFLNAGTDTTSTALQWIMANLVKYQHVQQRMVEEIGRVISASEGDRKVMKEVVSEEDLEKLPYLKAVILEALRRHPPGHFVLPHAVTDDVVFNGYLVPKEGSVNFMVAEIGWNPEVWEDPMVFKPERFLNEDGSVKAFDITGSKEIKMMPFGAGRRICPGYNLAMLHLEYFVANLVWNFDWKLPKGGDIDLSEKQEFTIVMKNPLLAHISPRI</sequence>
<name>A0AAN9DYD5_CROPI</name>
<dbReference type="PROSITE" id="PS00086">
    <property type="entry name" value="CYTOCHROME_P450"/>
    <property type="match status" value="1"/>
</dbReference>
<evidence type="ECO:0000256" key="3">
    <source>
        <dbReference type="ARBA" id="ARBA00010617"/>
    </source>
</evidence>
<evidence type="ECO:0000256" key="14">
    <source>
        <dbReference type="SAM" id="SignalP"/>
    </source>
</evidence>
<dbReference type="PRINTS" id="PR00385">
    <property type="entry name" value="P450"/>
</dbReference>
<dbReference type="SUPFAM" id="SSF48264">
    <property type="entry name" value="Cytochrome P450"/>
    <property type="match status" value="1"/>
</dbReference>
<evidence type="ECO:0000256" key="8">
    <source>
        <dbReference type="ARBA" id="ARBA00023002"/>
    </source>
</evidence>
<evidence type="ECO:0000256" key="4">
    <source>
        <dbReference type="ARBA" id="ARBA00022617"/>
    </source>
</evidence>
<evidence type="ECO:0000256" key="5">
    <source>
        <dbReference type="ARBA" id="ARBA00022692"/>
    </source>
</evidence>
<protein>
    <recommendedName>
        <fullName evidence="17">Cytochrome P450</fullName>
    </recommendedName>
</protein>
<dbReference type="PRINTS" id="PR00463">
    <property type="entry name" value="EP450I"/>
</dbReference>
<comment type="caution">
    <text evidence="15">The sequence shown here is derived from an EMBL/GenBank/DDBJ whole genome shotgun (WGS) entry which is preliminary data.</text>
</comment>
<evidence type="ECO:0000313" key="16">
    <source>
        <dbReference type="Proteomes" id="UP001372338"/>
    </source>
</evidence>
<evidence type="ECO:0000256" key="11">
    <source>
        <dbReference type="ARBA" id="ARBA00023136"/>
    </source>
</evidence>
<dbReference type="Proteomes" id="UP001372338">
    <property type="component" value="Unassembled WGS sequence"/>
</dbReference>
<comment type="cofactor">
    <cofactor evidence="1 12">
        <name>heme</name>
        <dbReference type="ChEBI" id="CHEBI:30413"/>
    </cofactor>
</comment>
<dbReference type="GO" id="GO:0016020">
    <property type="term" value="C:membrane"/>
    <property type="evidence" value="ECO:0007669"/>
    <property type="project" value="UniProtKB-SubCell"/>
</dbReference>
<dbReference type="PANTHER" id="PTHR24298">
    <property type="entry name" value="FLAVONOID 3'-MONOOXYGENASE-RELATED"/>
    <property type="match status" value="1"/>
</dbReference>
<keyword evidence="7" id="KW-1133">Transmembrane helix</keyword>
<dbReference type="InterPro" id="IPR017972">
    <property type="entry name" value="Cyt_P450_CS"/>
</dbReference>
<dbReference type="InterPro" id="IPR036396">
    <property type="entry name" value="Cyt_P450_sf"/>
</dbReference>
<comment type="subcellular location">
    <subcellularLocation>
        <location evidence="2">Membrane</location>
        <topology evidence="2">Single-pass membrane protein</topology>
    </subcellularLocation>
</comment>
<dbReference type="GO" id="GO:0020037">
    <property type="term" value="F:heme binding"/>
    <property type="evidence" value="ECO:0007669"/>
    <property type="project" value="InterPro"/>
</dbReference>
<keyword evidence="14" id="KW-0732">Signal</keyword>
<keyword evidence="8 13" id="KW-0560">Oxidoreductase</keyword>
<evidence type="ECO:0008006" key="17">
    <source>
        <dbReference type="Google" id="ProtNLM"/>
    </source>
</evidence>
<keyword evidence="6 12" id="KW-0479">Metal-binding</keyword>
<dbReference type="AlphaFoldDB" id="A0AAN9DYD5"/>
<dbReference type="PANTHER" id="PTHR24298:SF800">
    <property type="entry name" value="CYTOCHROME P450 89A2-RELATED"/>
    <property type="match status" value="1"/>
</dbReference>
<dbReference type="InterPro" id="IPR001128">
    <property type="entry name" value="Cyt_P450"/>
</dbReference>
<evidence type="ECO:0000256" key="10">
    <source>
        <dbReference type="ARBA" id="ARBA00023033"/>
    </source>
</evidence>
<keyword evidence="10 13" id="KW-0503">Monooxygenase</keyword>
<dbReference type="InterPro" id="IPR051103">
    <property type="entry name" value="Plant_metabolite_P450s"/>
</dbReference>
<organism evidence="15 16">
    <name type="scientific">Crotalaria pallida</name>
    <name type="common">Smooth rattlebox</name>
    <name type="synonym">Crotalaria striata</name>
    <dbReference type="NCBI Taxonomy" id="3830"/>
    <lineage>
        <taxon>Eukaryota</taxon>
        <taxon>Viridiplantae</taxon>
        <taxon>Streptophyta</taxon>
        <taxon>Embryophyta</taxon>
        <taxon>Tracheophyta</taxon>
        <taxon>Spermatophyta</taxon>
        <taxon>Magnoliopsida</taxon>
        <taxon>eudicotyledons</taxon>
        <taxon>Gunneridae</taxon>
        <taxon>Pentapetalae</taxon>
        <taxon>rosids</taxon>
        <taxon>fabids</taxon>
        <taxon>Fabales</taxon>
        <taxon>Fabaceae</taxon>
        <taxon>Papilionoideae</taxon>
        <taxon>50 kb inversion clade</taxon>
        <taxon>genistoids sensu lato</taxon>
        <taxon>core genistoids</taxon>
        <taxon>Crotalarieae</taxon>
        <taxon>Crotalaria</taxon>
    </lineage>
</organism>
<dbReference type="GO" id="GO:0016709">
    <property type="term" value="F:oxidoreductase activity, acting on paired donors, with incorporation or reduction of molecular oxygen, NAD(P)H as one donor, and incorporation of one atom of oxygen"/>
    <property type="evidence" value="ECO:0007669"/>
    <property type="project" value="TreeGrafter"/>
</dbReference>
<dbReference type="Gene3D" id="1.10.630.10">
    <property type="entry name" value="Cytochrome P450"/>
    <property type="match status" value="1"/>
</dbReference>
<accession>A0AAN9DYD5</accession>
<evidence type="ECO:0000256" key="2">
    <source>
        <dbReference type="ARBA" id="ARBA00004167"/>
    </source>
</evidence>
<keyword evidence="9 12" id="KW-0408">Iron</keyword>
<feature type="signal peptide" evidence="14">
    <location>
        <begin position="1"/>
        <end position="20"/>
    </location>
</feature>
<evidence type="ECO:0000256" key="1">
    <source>
        <dbReference type="ARBA" id="ARBA00001971"/>
    </source>
</evidence>
<dbReference type="GO" id="GO:0005506">
    <property type="term" value="F:iron ion binding"/>
    <property type="evidence" value="ECO:0007669"/>
    <property type="project" value="InterPro"/>
</dbReference>
<feature type="binding site" description="axial binding residue" evidence="12">
    <location>
        <position position="466"/>
    </location>
    <ligand>
        <name>heme</name>
        <dbReference type="ChEBI" id="CHEBI:30413"/>
    </ligand>
    <ligandPart>
        <name>Fe</name>
        <dbReference type="ChEBI" id="CHEBI:18248"/>
    </ligandPart>
</feature>
<dbReference type="Pfam" id="PF00067">
    <property type="entry name" value="p450"/>
    <property type="match status" value="1"/>
</dbReference>
<evidence type="ECO:0000313" key="15">
    <source>
        <dbReference type="EMBL" id="KAK7243178.1"/>
    </source>
</evidence>
<evidence type="ECO:0000256" key="9">
    <source>
        <dbReference type="ARBA" id="ARBA00023004"/>
    </source>
</evidence>
<dbReference type="InterPro" id="IPR002401">
    <property type="entry name" value="Cyt_P450_E_grp-I"/>
</dbReference>
<evidence type="ECO:0000256" key="13">
    <source>
        <dbReference type="RuleBase" id="RU000461"/>
    </source>
</evidence>
<gene>
    <name evidence="15" type="ORF">RIF29_37966</name>
</gene>
<dbReference type="FunFam" id="1.10.630.10:FF:000012">
    <property type="entry name" value="Cytochrome P450 family protein"/>
    <property type="match status" value="1"/>
</dbReference>